<dbReference type="Proteomes" id="UP000331127">
    <property type="component" value="Unassembled WGS sequence"/>
</dbReference>
<gene>
    <name evidence="2" type="ORF">Amac_017690</name>
</gene>
<name>A0A5M3WGT0_9ACTN</name>
<accession>A0A5M3WGT0</accession>
<proteinExistence type="predicted"/>
<dbReference type="AlphaFoldDB" id="A0A5M3WGT0"/>
<dbReference type="SUPFAM" id="SSF56784">
    <property type="entry name" value="HAD-like"/>
    <property type="match status" value="1"/>
</dbReference>
<protein>
    <recommendedName>
        <fullName evidence="4">Hydrolase</fullName>
    </recommendedName>
</protein>
<feature type="region of interest" description="Disordered" evidence="1">
    <location>
        <begin position="94"/>
        <end position="124"/>
    </location>
</feature>
<evidence type="ECO:0000313" key="2">
    <source>
        <dbReference type="EMBL" id="GES08174.1"/>
    </source>
</evidence>
<dbReference type="Gene3D" id="3.40.50.1000">
    <property type="entry name" value="HAD superfamily/HAD-like"/>
    <property type="match status" value="1"/>
</dbReference>
<sequence length="124" mass="13340">MLSRVSAEALIGSPSVGAWPATLPGRLITALPVRAVLFDVDGTLVDPTPAIERATRTWAARYGLDPESSAGATVIAVTVSHPAAALLDADRLRRTFGGGGRQRPGNHRHRRRPDSRQRRVKRST</sequence>
<organism evidence="2 3">
    <name type="scientific">Acrocarpospora macrocephala</name>
    <dbReference type="NCBI Taxonomy" id="150177"/>
    <lineage>
        <taxon>Bacteria</taxon>
        <taxon>Bacillati</taxon>
        <taxon>Actinomycetota</taxon>
        <taxon>Actinomycetes</taxon>
        <taxon>Streptosporangiales</taxon>
        <taxon>Streptosporangiaceae</taxon>
        <taxon>Acrocarpospora</taxon>
    </lineage>
</organism>
<reference evidence="2 3" key="1">
    <citation type="submission" date="2019-10" db="EMBL/GenBank/DDBJ databases">
        <title>Whole genome shotgun sequence of Acrocarpospora macrocephala NBRC 16266.</title>
        <authorList>
            <person name="Ichikawa N."/>
            <person name="Kimura A."/>
            <person name="Kitahashi Y."/>
            <person name="Komaki H."/>
            <person name="Oguchi A."/>
        </authorList>
    </citation>
    <scope>NUCLEOTIDE SEQUENCE [LARGE SCALE GENOMIC DNA]</scope>
    <source>
        <strain evidence="2 3">NBRC 16266</strain>
    </source>
</reference>
<dbReference type="Gene3D" id="1.10.150.240">
    <property type="entry name" value="Putative phosphatase, domain 2"/>
    <property type="match status" value="1"/>
</dbReference>
<keyword evidence="3" id="KW-1185">Reference proteome</keyword>
<evidence type="ECO:0008006" key="4">
    <source>
        <dbReference type="Google" id="ProtNLM"/>
    </source>
</evidence>
<dbReference type="InterPro" id="IPR023198">
    <property type="entry name" value="PGP-like_dom2"/>
</dbReference>
<dbReference type="EMBL" id="BLAE01000009">
    <property type="protein sequence ID" value="GES08174.1"/>
    <property type="molecule type" value="Genomic_DNA"/>
</dbReference>
<dbReference type="InterPro" id="IPR023214">
    <property type="entry name" value="HAD_sf"/>
</dbReference>
<evidence type="ECO:0000256" key="1">
    <source>
        <dbReference type="SAM" id="MobiDB-lite"/>
    </source>
</evidence>
<feature type="compositionally biased region" description="Basic residues" evidence="1">
    <location>
        <begin position="104"/>
        <end position="124"/>
    </location>
</feature>
<evidence type="ECO:0000313" key="3">
    <source>
        <dbReference type="Proteomes" id="UP000331127"/>
    </source>
</evidence>
<dbReference type="InterPro" id="IPR036412">
    <property type="entry name" value="HAD-like_sf"/>
</dbReference>
<comment type="caution">
    <text evidence="2">The sequence shown here is derived from an EMBL/GenBank/DDBJ whole genome shotgun (WGS) entry which is preliminary data.</text>
</comment>